<dbReference type="InterPro" id="IPR028098">
    <property type="entry name" value="Glyco_trans_4-like_N"/>
</dbReference>
<protein>
    <submittedName>
        <fullName evidence="3">Phosphatidylinositol N-acetylglucosaminyltransferase GPI3 subunit</fullName>
        <ecNumber evidence="3">2.4.1.198</ecNumber>
    </submittedName>
</protein>
<gene>
    <name evidence="3" type="primary">SPT14</name>
    <name evidence="3" type="ORF">MCBB_1291</name>
</gene>
<dbReference type="Pfam" id="PF13439">
    <property type="entry name" value="Glyco_transf_4"/>
    <property type="match status" value="1"/>
</dbReference>
<dbReference type="KEGG" id="mcub:MCBB_1291"/>
<dbReference type="GeneID" id="30412133"/>
<dbReference type="SUPFAM" id="SSF53756">
    <property type="entry name" value="UDP-Glycosyltransferase/glycogen phosphorylase"/>
    <property type="match status" value="1"/>
</dbReference>
<feature type="domain" description="Glycosyltransferase subfamily 4-like N-terminal" evidence="2">
    <location>
        <begin position="92"/>
        <end position="206"/>
    </location>
</feature>
<dbReference type="Gene3D" id="3.40.50.2000">
    <property type="entry name" value="Glycogen Phosphorylase B"/>
    <property type="match status" value="2"/>
</dbReference>
<dbReference type="InterPro" id="IPR050194">
    <property type="entry name" value="Glycosyltransferase_grp1"/>
</dbReference>
<evidence type="ECO:0000313" key="3">
    <source>
        <dbReference type="EMBL" id="SCG85849.1"/>
    </source>
</evidence>
<accession>A0A1D3L2V6</accession>
<organism evidence="3 4">
    <name type="scientific">Methanobacterium congolense</name>
    <dbReference type="NCBI Taxonomy" id="118062"/>
    <lineage>
        <taxon>Archaea</taxon>
        <taxon>Methanobacteriati</taxon>
        <taxon>Methanobacteriota</taxon>
        <taxon>Methanomada group</taxon>
        <taxon>Methanobacteria</taxon>
        <taxon>Methanobacteriales</taxon>
        <taxon>Methanobacteriaceae</taxon>
        <taxon>Methanobacterium</taxon>
    </lineage>
</organism>
<reference evidence="3 4" key="1">
    <citation type="submission" date="2016-08" db="EMBL/GenBank/DDBJ databases">
        <authorList>
            <person name="Seilhamer J.J."/>
        </authorList>
    </citation>
    <scope>NUCLEOTIDE SEQUENCE [LARGE SCALE GENOMIC DNA]</scope>
    <source>
        <strain evidence="3">Buetzberg</strain>
    </source>
</reference>
<dbReference type="STRING" id="118062.MCBB_1291"/>
<keyword evidence="3" id="KW-0328">Glycosyltransferase</keyword>
<keyword evidence="4" id="KW-1185">Reference proteome</keyword>
<dbReference type="Pfam" id="PF00534">
    <property type="entry name" value="Glycos_transf_1"/>
    <property type="match status" value="1"/>
</dbReference>
<dbReference type="PATRIC" id="fig|129848.4.peg.1308"/>
<feature type="domain" description="Glycosyl transferase family 1" evidence="1">
    <location>
        <begin position="215"/>
        <end position="383"/>
    </location>
</feature>
<keyword evidence="3" id="KW-0808">Transferase</keyword>
<evidence type="ECO:0000259" key="1">
    <source>
        <dbReference type="Pfam" id="PF00534"/>
    </source>
</evidence>
<dbReference type="PANTHER" id="PTHR45947">
    <property type="entry name" value="SULFOQUINOVOSYL TRANSFERASE SQD2"/>
    <property type="match status" value="1"/>
</dbReference>
<dbReference type="CDD" id="cd03801">
    <property type="entry name" value="GT4_PimA-like"/>
    <property type="match status" value="1"/>
</dbReference>
<sequence length="403" mass="45856">MKIIMAGGYLYGETGDINVIKAVSKIHSEDHEVHLFPNLPLIQKVSLYDGLNIIEKRLSFSILGYSILTSMKWVFKVFGYLEKNSLKNLSYYLVTLYNLAHFEMAIQTLKPDMIHINGLAIESLPLVEAAIKNGIPFTVTVHGTLLKNPNLYFKGEVEGYLLERTLKYKRASLTAISSSVKDYLVQNYGADPEDIKLVLNGVNLERFGYKNEADTLRKLKGIPKDKTVLIQVGTLNVRKNHIEVLKAIKEMDLNMKNDLLYLIVGDGPEKKNLEDYCKANDLDPYVKFVGKIPNTEVNDWYNLSDFFILPSISEGLPLVFLEAIACGLPIITFKDLEGVSDIYNSEYMELVVDRSTESLINSLKTVLSKDWDKNKIAKNAEKWDWETISREYLEIYKETLSKS</sequence>
<dbReference type="OrthoDB" id="132546at2157"/>
<dbReference type="PANTHER" id="PTHR45947:SF3">
    <property type="entry name" value="SULFOQUINOVOSYL TRANSFERASE SQD2"/>
    <property type="match status" value="1"/>
</dbReference>
<dbReference type="RefSeq" id="WP_071906968.1">
    <property type="nucleotide sequence ID" value="NZ_LT607756.1"/>
</dbReference>
<evidence type="ECO:0000259" key="2">
    <source>
        <dbReference type="Pfam" id="PF13439"/>
    </source>
</evidence>
<dbReference type="AlphaFoldDB" id="A0A1D3L2V6"/>
<evidence type="ECO:0000313" key="4">
    <source>
        <dbReference type="Proteomes" id="UP000094707"/>
    </source>
</evidence>
<dbReference type="InterPro" id="IPR001296">
    <property type="entry name" value="Glyco_trans_1"/>
</dbReference>
<dbReference type="EMBL" id="LT607756">
    <property type="protein sequence ID" value="SCG85849.1"/>
    <property type="molecule type" value="Genomic_DNA"/>
</dbReference>
<proteinExistence type="predicted"/>
<dbReference type="GO" id="GO:0017176">
    <property type="term" value="F:phosphatidylinositol N-acetylglucosaminyltransferase activity"/>
    <property type="evidence" value="ECO:0007669"/>
    <property type="project" value="UniProtKB-EC"/>
</dbReference>
<dbReference type="EC" id="2.4.1.198" evidence="3"/>
<dbReference type="Proteomes" id="UP000094707">
    <property type="component" value="Chromosome I"/>
</dbReference>
<name>A0A1D3L2V6_9EURY</name>